<dbReference type="InterPro" id="IPR032675">
    <property type="entry name" value="LRR_dom_sf"/>
</dbReference>
<dbReference type="PANTHER" id="PTHR11017">
    <property type="entry name" value="LEUCINE-RICH REPEAT-CONTAINING PROTEIN"/>
    <property type="match status" value="1"/>
</dbReference>
<dbReference type="InterPro" id="IPR001611">
    <property type="entry name" value="Leu-rich_rpt"/>
</dbReference>
<name>A0AAD8GUB2_9APIA</name>
<keyword evidence="2" id="KW-1185">Reference proteome</keyword>
<dbReference type="AlphaFoldDB" id="A0AAD8GUB2"/>
<dbReference type="Pfam" id="PF00560">
    <property type="entry name" value="LRR_1"/>
    <property type="match status" value="1"/>
</dbReference>
<dbReference type="Proteomes" id="UP001237642">
    <property type="component" value="Unassembled WGS sequence"/>
</dbReference>
<dbReference type="Gene3D" id="3.80.10.10">
    <property type="entry name" value="Ribonuclease Inhibitor"/>
    <property type="match status" value="1"/>
</dbReference>
<dbReference type="EMBL" id="JAUIZM010000011">
    <property type="protein sequence ID" value="KAK1354624.1"/>
    <property type="molecule type" value="Genomic_DNA"/>
</dbReference>
<comment type="caution">
    <text evidence="1">The sequence shown here is derived from an EMBL/GenBank/DDBJ whole genome shotgun (WGS) entry which is preliminary data.</text>
</comment>
<evidence type="ECO:0000313" key="2">
    <source>
        <dbReference type="Proteomes" id="UP001237642"/>
    </source>
</evidence>
<gene>
    <name evidence="1" type="ORF">POM88_047880</name>
</gene>
<reference evidence="1" key="1">
    <citation type="submission" date="2023-02" db="EMBL/GenBank/DDBJ databases">
        <title>Genome of toxic invasive species Heracleum sosnowskyi carries increased number of genes despite the absence of recent whole-genome duplications.</title>
        <authorList>
            <person name="Schelkunov M."/>
            <person name="Shtratnikova V."/>
            <person name="Makarenko M."/>
            <person name="Klepikova A."/>
            <person name="Omelchenko D."/>
            <person name="Novikova G."/>
            <person name="Obukhova E."/>
            <person name="Bogdanov V."/>
            <person name="Penin A."/>
            <person name="Logacheva M."/>
        </authorList>
    </citation>
    <scope>NUCLEOTIDE SEQUENCE</scope>
    <source>
        <strain evidence="1">Hsosn_3</strain>
        <tissue evidence="1">Leaf</tissue>
    </source>
</reference>
<sequence length="201" mass="23023">MGREIIRQQSPKDPGKRSRLWHYKDSLEVLKDETGTGAIEGLTLDMNITDAYQLLGSLKFLNLSHCHCIVKTPDFTQLYALEQLILEDCASLVEIDESIQMAKGLIYLNLKDCKLLTKLPKNFGMLKILETLIISGCSNLRMLPAEIKKMESLKVFHADELDFGNLSYSTQENESWRKFIWNWISKPETDHISDMNAEPLT</sequence>
<dbReference type="PANTHER" id="PTHR11017:SF305">
    <property type="entry name" value="TMV RESISTANCE PROTEIN N-LIKE"/>
    <property type="match status" value="1"/>
</dbReference>
<evidence type="ECO:0000313" key="1">
    <source>
        <dbReference type="EMBL" id="KAK1354624.1"/>
    </source>
</evidence>
<dbReference type="GO" id="GO:0006952">
    <property type="term" value="P:defense response"/>
    <property type="evidence" value="ECO:0007669"/>
    <property type="project" value="InterPro"/>
</dbReference>
<accession>A0AAD8GUB2</accession>
<dbReference type="InterPro" id="IPR044974">
    <property type="entry name" value="Disease_R_plants"/>
</dbReference>
<proteinExistence type="predicted"/>
<reference evidence="1" key="2">
    <citation type="submission" date="2023-05" db="EMBL/GenBank/DDBJ databases">
        <authorList>
            <person name="Schelkunov M.I."/>
        </authorList>
    </citation>
    <scope>NUCLEOTIDE SEQUENCE</scope>
    <source>
        <strain evidence="1">Hsosn_3</strain>
        <tissue evidence="1">Leaf</tissue>
    </source>
</reference>
<protein>
    <submittedName>
        <fullName evidence="1">Uncharacterized protein</fullName>
    </submittedName>
</protein>
<dbReference type="SUPFAM" id="SSF52058">
    <property type="entry name" value="L domain-like"/>
    <property type="match status" value="1"/>
</dbReference>
<organism evidence="1 2">
    <name type="scientific">Heracleum sosnowskyi</name>
    <dbReference type="NCBI Taxonomy" id="360622"/>
    <lineage>
        <taxon>Eukaryota</taxon>
        <taxon>Viridiplantae</taxon>
        <taxon>Streptophyta</taxon>
        <taxon>Embryophyta</taxon>
        <taxon>Tracheophyta</taxon>
        <taxon>Spermatophyta</taxon>
        <taxon>Magnoliopsida</taxon>
        <taxon>eudicotyledons</taxon>
        <taxon>Gunneridae</taxon>
        <taxon>Pentapetalae</taxon>
        <taxon>asterids</taxon>
        <taxon>campanulids</taxon>
        <taxon>Apiales</taxon>
        <taxon>Apiaceae</taxon>
        <taxon>Apioideae</taxon>
        <taxon>apioid superclade</taxon>
        <taxon>Tordylieae</taxon>
        <taxon>Tordyliinae</taxon>
        <taxon>Heracleum</taxon>
    </lineage>
</organism>